<dbReference type="GO" id="GO:0042124">
    <property type="term" value="F:1,3-beta-glucanosyltransferase activity"/>
    <property type="evidence" value="ECO:0007669"/>
    <property type="project" value="TreeGrafter"/>
</dbReference>
<comment type="caution">
    <text evidence="11">The sequence shown here is derived from an EMBL/GenBank/DDBJ whole genome shotgun (WGS) entry which is preliminary data.</text>
</comment>
<keyword evidence="8 9" id="KW-0449">Lipoprotein</keyword>
<reference evidence="11" key="1">
    <citation type="journal article" date="2023" name="Mol. Phylogenet. Evol.">
        <title>Genome-scale phylogeny and comparative genomics of the fungal order Sordariales.</title>
        <authorList>
            <person name="Hensen N."/>
            <person name="Bonometti L."/>
            <person name="Westerberg I."/>
            <person name="Brannstrom I.O."/>
            <person name="Guillou S."/>
            <person name="Cros-Aarteil S."/>
            <person name="Calhoun S."/>
            <person name="Haridas S."/>
            <person name="Kuo A."/>
            <person name="Mondo S."/>
            <person name="Pangilinan J."/>
            <person name="Riley R."/>
            <person name="LaButti K."/>
            <person name="Andreopoulos B."/>
            <person name="Lipzen A."/>
            <person name="Chen C."/>
            <person name="Yan M."/>
            <person name="Daum C."/>
            <person name="Ng V."/>
            <person name="Clum A."/>
            <person name="Steindorff A."/>
            <person name="Ohm R.A."/>
            <person name="Martin F."/>
            <person name="Silar P."/>
            <person name="Natvig D.O."/>
            <person name="Lalanne C."/>
            <person name="Gautier V."/>
            <person name="Ament-Velasquez S.L."/>
            <person name="Kruys A."/>
            <person name="Hutchinson M.I."/>
            <person name="Powell A.J."/>
            <person name="Barry K."/>
            <person name="Miller A.N."/>
            <person name="Grigoriev I.V."/>
            <person name="Debuchy R."/>
            <person name="Gladieux P."/>
            <person name="Hiltunen Thoren M."/>
            <person name="Johannesson H."/>
        </authorList>
    </citation>
    <scope>NUCLEOTIDE SEQUENCE</scope>
    <source>
        <strain evidence="11">FGSC 1904</strain>
    </source>
</reference>
<evidence type="ECO:0000256" key="1">
    <source>
        <dbReference type="ARBA" id="ARBA00004609"/>
    </source>
</evidence>
<dbReference type="EC" id="2.4.1.-" evidence="9"/>
<evidence type="ECO:0000256" key="3">
    <source>
        <dbReference type="ARBA" id="ARBA00022622"/>
    </source>
</evidence>
<evidence type="ECO:0000313" key="11">
    <source>
        <dbReference type="EMBL" id="KAK3398316.1"/>
    </source>
</evidence>
<dbReference type="FunFam" id="3.20.20.80:FF:000032">
    <property type="entry name" value="1,3-beta-glucanosyltransferase"/>
    <property type="match status" value="1"/>
</dbReference>
<dbReference type="GO" id="GO:0098552">
    <property type="term" value="C:side of membrane"/>
    <property type="evidence" value="ECO:0007669"/>
    <property type="project" value="UniProtKB-KW"/>
</dbReference>
<keyword evidence="3 9" id="KW-0336">GPI-anchor</keyword>
<evidence type="ECO:0000313" key="12">
    <source>
        <dbReference type="Proteomes" id="UP001281003"/>
    </source>
</evidence>
<keyword evidence="5 9" id="KW-0732">Signal</keyword>
<comment type="similarity">
    <text evidence="2 9">Belongs to the glycosyl hydrolase 72 family.</text>
</comment>
<dbReference type="InterPro" id="IPR017853">
    <property type="entry name" value="GH"/>
</dbReference>
<name>A0AAE0UBS9_SORBR</name>
<dbReference type="GO" id="GO:0071970">
    <property type="term" value="P:fungal-type cell wall (1-&gt;3)-beta-D-glucan biosynthetic process"/>
    <property type="evidence" value="ECO:0007669"/>
    <property type="project" value="TreeGrafter"/>
</dbReference>
<gene>
    <name evidence="11" type="ORF">B0T20DRAFT_205472</name>
</gene>
<keyword evidence="4 9" id="KW-0808">Transferase</keyword>
<feature type="compositionally biased region" description="Gly residues" evidence="10">
    <location>
        <begin position="408"/>
        <end position="425"/>
    </location>
</feature>
<evidence type="ECO:0000256" key="6">
    <source>
        <dbReference type="ARBA" id="ARBA00023136"/>
    </source>
</evidence>
<dbReference type="PANTHER" id="PTHR31468:SF5">
    <property type="entry name" value="1,3-BETA-GLUCANOSYLTRANSFERASE GAS5"/>
    <property type="match status" value="1"/>
</dbReference>
<dbReference type="PANTHER" id="PTHR31468">
    <property type="entry name" value="1,3-BETA-GLUCANOSYLTRANSFERASE GAS1"/>
    <property type="match status" value="1"/>
</dbReference>
<dbReference type="AlphaFoldDB" id="A0AAE0UBS9"/>
<keyword evidence="12" id="KW-1185">Reference proteome</keyword>
<dbReference type="GO" id="GO:0005886">
    <property type="term" value="C:plasma membrane"/>
    <property type="evidence" value="ECO:0007669"/>
    <property type="project" value="UniProtKB-SubCell"/>
</dbReference>
<accession>A0AAE0UBS9</accession>
<comment type="function">
    <text evidence="9">Splits internally a 1,3-beta-glucan molecule and transfers the newly generated reducing end (the donor) to the non-reducing end of another 1,3-beta-glucan molecule (the acceptor) forming a 1,3-beta linkage, resulting in the elongation of 1,3-beta-glucan chains in the cell wall.</text>
</comment>
<keyword evidence="6 9" id="KW-0472">Membrane</keyword>
<evidence type="ECO:0000256" key="2">
    <source>
        <dbReference type="ARBA" id="ARBA00007528"/>
    </source>
</evidence>
<evidence type="ECO:0000256" key="5">
    <source>
        <dbReference type="ARBA" id="ARBA00022729"/>
    </source>
</evidence>
<evidence type="ECO:0000256" key="4">
    <source>
        <dbReference type="ARBA" id="ARBA00022679"/>
    </source>
</evidence>
<comment type="subcellular location">
    <subcellularLocation>
        <location evidence="1 9">Cell membrane</location>
        <topology evidence="1 9">Lipid-anchor</topology>
        <topology evidence="1 9">GPI-anchor</topology>
    </subcellularLocation>
</comment>
<keyword evidence="7" id="KW-0325">Glycoprotein</keyword>
<dbReference type="GO" id="GO:0031505">
    <property type="term" value="P:fungal-type cell wall organization"/>
    <property type="evidence" value="ECO:0007669"/>
    <property type="project" value="TreeGrafter"/>
</dbReference>
<dbReference type="Gene3D" id="3.20.20.80">
    <property type="entry name" value="Glycosidases"/>
    <property type="match status" value="1"/>
</dbReference>
<protein>
    <recommendedName>
        <fullName evidence="9">1,3-beta-glucanosyltransferase</fullName>
        <ecNumber evidence="9">2.4.1.-</ecNumber>
    </recommendedName>
</protein>
<feature type="region of interest" description="Disordered" evidence="10">
    <location>
        <begin position="380"/>
        <end position="431"/>
    </location>
</feature>
<proteinExistence type="inferred from homology"/>
<feature type="region of interest" description="Disordered" evidence="10">
    <location>
        <begin position="341"/>
        <end position="365"/>
    </location>
</feature>
<evidence type="ECO:0000256" key="10">
    <source>
        <dbReference type="SAM" id="MobiDB-lite"/>
    </source>
</evidence>
<dbReference type="Pfam" id="PF03198">
    <property type="entry name" value="Glyco_hydro_72"/>
    <property type="match status" value="1"/>
</dbReference>
<sequence length="466" mass="50090">MRSTIIITALAAAGSVNAGVAGTKNTKRATVTPITTKGNAFFKGEERFYVRGIAYQPGGSSANLDPLADPKICLEDIKRFADLGINVVRVYSTDNTKDHKECMEALADAGIYVALDVNNPKYSINREHPHPSYNAVYLQSVFATIDEFAKYDNTFAFFSGNEVIHDEAESTLAAPYVKATDRDMRAYIKARKYRPIPVGYSAADVSKNRMQTAKYFNCGTDEERSDFFAFNDYSWCKSSFKTSGWDVKVKNFTDYGLPIFLSEYGCTINGRDFHEVEALMSDKMTGVYSGGLMYEYTMEENGYGIVNITKGKSITDQTGKRIELPEFKAYKEALEEFPAPKGDGGYVKTTKAQECPPADDDWLVENSDLPEFPAEAKKYLENGAGKGPGLDGDGSQWAGEAPPESGTIGTGSGGSGSGTGTGSGSGASSSPTDNAAGFAVAGPINKAPFVVTGLAVLFTLVGAVAL</sequence>
<evidence type="ECO:0000256" key="9">
    <source>
        <dbReference type="RuleBase" id="RU361209"/>
    </source>
</evidence>
<evidence type="ECO:0000256" key="7">
    <source>
        <dbReference type="ARBA" id="ARBA00023180"/>
    </source>
</evidence>
<feature type="signal peptide" evidence="9">
    <location>
        <begin position="1"/>
        <end position="18"/>
    </location>
</feature>
<organism evidence="11 12">
    <name type="scientific">Sordaria brevicollis</name>
    <dbReference type="NCBI Taxonomy" id="83679"/>
    <lineage>
        <taxon>Eukaryota</taxon>
        <taxon>Fungi</taxon>
        <taxon>Dikarya</taxon>
        <taxon>Ascomycota</taxon>
        <taxon>Pezizomycotina</taxon>
        <taxon>Sordariomycetes</taxon>
        <taxon>Sordariomycetidae</taxon>
        <taxon>Sordariales</taxon>
        <taxon>Sordariaceae</taxon>
        <taxon>Sordaria</taxon>
    </lineage>
</organism>
<dbReference type="SUPFAM" id="SSF51445">
    <property type="entry name" value="(Trans)glycosidases"/>
    <property type="match status" value="1"/>
</dbReference>
<dbReference type="EMBL" id="JAUTDP010000006">
    <property type="protein sequence ID" value="KAK3398316.1"/>
    <property type="molecule type" value="Genomic_DNA"/>
</dbReference>
<evidence type="ECO:0000256" key="8">
    <source>
        <dbReference type="ARBA" id="ARBA00023288"/>
    </source>
</evidence>
<dbReference type="Proteomes" id="UP001281003">
    <property type="component" value="Unassembled WGS sequence"/>
</dbReference>
<reference evidence="11" key="2">
    <citation type="submission" date="2023-07" db="EMBL/GenBank/DDBJ databases">
        <authorList>
            <consortium name="Lawrence Berkeley National Laboratory"/>
            <person name="Haridas S."/>
            <person name="Hensen N."/>
            <person name="Bonometti L."/>
            <person name="Westerberg I."/>
            <person name="Brannstrom I.O."/>
            <person name="Guillou S."/>
            <person name="Cros-Aarteil S."/>
            <person name="Calhoun S."/>
            <person name="Kuo A."/>
            <person name="Mondo S."/>
            <person name="Pangilinan J."/>
            <person name="Riley R."/>
            <person name="LaButti K."/>
            <person name="Andreopoulos B."/>
            <person name="Lipzen A."/>
            <person name="Chen C."/>
            <person name="Yanf M."/>
            <person name="Daum C."/>
            <person name="Ng V."/>
            <person name="Clum A."/>
            <person name="Steindorff A."/>
            <person name="Ohm R."/>
            <person name="Martin F."/>
            <person name="Silar P."/>
            <person name="Natvig D."/>
            <person name="Lalanne C."/>
            <person name="Gautier V."/>
            <person name="Ament-velasquez S.L."/>
            <person name="Kruys A."/>
            <person name="Hutchinson M.I."/>
            <person name="Powell A.J."/>
            <person name="Barry K."/>
            <person name="Miller A.N."/>
            <person name="Grigoriev I.V."/>
            <person name="Debuchy R."/>
            <person name="Gladieux P."/>
            <person name="Thoren M.H."/>
            <person name="Johannesson H."/>
        </authorList>
    </citation>
    <scope>NUCLEOTIDE SEQUENCE</scope>
    <source>
        <strain evidence="11">FGSC 1904</strain>
    </source>
</reference>
<dbReference type="InterPro" id="IPR004886">
    <property type="entry name" value="Glucanosyltransferase"/>
</dbReference>
<feature type="chain" id="PRO_5041784226" description="1,3-beta-glucanosyltransferase" evidence="9">
    <location>
        <begin position="19"/>
        <end position="466"/>
    </location>
</feature>